<name>A0A9D1ISU2_9FIRM</name>
<evidence type="ECO:0000256" key="8">
    <source>
        <dbReference type="ARBA" id="ARBA00023004"/>
    </source>
</evidence>
<evidence type="ECO:0000256" key="1">
    <source>
        <dbReference type="ARBA" id="ARBA00001966"/>
    </source>
</evidence>
<evidence type="ECO:0000256" key="6">
    <source>
        <dbReference type="ARBA" id="ARBA00022679"/>
    </source>
</evidence>
<keyword evidence="7" id="KW-0479">Metal-binding</keyword>
<dbReference type="NCBIfam" id="TIGR00550">
    <property type="entry name" value="nadA"/>
    <property type="match status" value="1"/>
</dbReference>
<evidence type="ECO:0000256" key="3">
    <source>
        <dbReference type="ARBA" id="ARBA00012669"/>
    </source>
</evidence>
<dbReference type="GO" id="GO:0051539">
    <property type="term" value="F:4 iron, 4 sulfur cluster binding"/>
    <property type="evidence" value="ECO:0007669"/>
    <property type="project" value="UniProtKB-KW"/>
</dbReference>
<comment type="pathway">
    <text evidence="2">Cofactor biosynthesis; NAD(+) biosynthesis; quinolinate from iminoaspartate: step 1/1.</text>
</comment>
<dbReference type="PANTHER" id="PTHR30573">
    <property type="entry name" value="QUINOLINATE SYNTHETASE A"/>
    <property type="match status" value="1"/>
</dbReference>
<evidence type="ECO:0000256" key="4">
    <source>
        <dbReference type="ARBA" id="ARBA00022485"/>
    </source>
</evidence>
<dbReference type="Gene3D" id="3.40.50.10800">
    <property type="entry name" value="NadA-like"/>
    <property type="match status" value="3"/>
</dbReference>
<keyword evidence="6" id="KW-0808">Transferase</keyword>
<keyword evidence="4" id="KW-0004">4Fe-4S</keyword>
<dbReference type="NCBIfam" id="NF006878">
    <property type="entry name" value="PRK09375.1-2"/>
    <property type="match status" value="1"/>
</dbReference>
<accession>A0A9D1ISU2</accession>
<dbReference type="GO" id="GO:0034628">
    <property type="term" value="P:'de novo' NAD+ biosynthetic process from L-aspartate"/>
    <property type="evidence" value="ECO:0007669"/>
    <property type="project" value="TreeGrafter"/>
</dbReference>
<dbReference type="Pfam" id="PF02445">
    <property type="entry name" value="NadA"/>
    <property type="match status" value="1"/>
</dbReference>
<dbReference type="InterPro" id="IPR003473">
    <property type="entry name" value="NadA"/>
</dbReference>
<reference evidence="11" key="2">
    <citation type="journal article" date="2021" name="PeerJ">
        <title>Extensive microbial diversity within the chicken gut microbiome revealed by metagenomics and culture.</title>
        <authorList>
            <person name="Gilroy R."/>
            <person name="Ravi A."/>
            <person name="Getino M."/>
            <person name="Pursley I."/>
            <person name="Horton D.L."/>
            <person name="Alikhan N.F."/>
            <person name="Baker D."/>
            <person name="Gharbi K."/>
            <person name="Hall N."/>
            <person name="Watson M."/>
            <person name="Adriaenssens E.M."/>
            <person name="Foster-Nyarko E."/>
            <person name="Jarju S."/>
            <person name="Secka A."/>
            <person name="Antonio M."/>
            <person name="Oren A."/>
            <person name="Chaudhuri R.R."/>
            <person name="La Ragione R."/>
            <person name="Hildebrand F."/>
            <person name="Pallen M.J."/>
        </authorList>
    </citation>
    <scope>NUCLEOTIDE SEQUENCE</scope>
    <source>
        <strain evidence="11">4509</strain>
    </source>
</reference>
<dbReference type="GO" id="GO:0008987">
    <property type="term" value="F:quinolinate synthetase A activity"/>
    <property type="evidence" value="ECO:0007669"/>
    <property type="project" value="UniProtKB-UniRule"/>
</dbReference>
<dbReference type="GO" id="GO:0046872">
    <property type="term" value="F:metal ion binding"/>
    <property type="evidence" value="ECO:0007669"/>
    <property type="project" value="UniProtKB-KW"/>
</dbReference>
<comment type="cofactor">
    <cofactor evidence="1">
        <name>[4Fe-4S] cluster</name>
        <dbReference type="ChEBI" id="CHEBI:49883"/>
    </cofactor>
</comment>
<sequence length="307" mass="34028">MMQQTKEKILQLKREKDVCILAHSYQAQEILEVADITGDSFALSKAAMEVPQENLLVCGVHFMAETAKILSPQKKVYLAHKGAGCPMAEQFTPEEILAYRKAEPDRAVVAYVNTTAALKAVSDVCVTSSSAVEIVKKLDAQKILFIPDCNLGSFVQQQVRDKDIQLLDGGCPVHRAVEAWEVEQARKEHPGAELLVHPECIKEVTAQADYAGSTAGIMKYARENPGKEYIIGTEMSIADHLQYQCPDKRFYPLSKKLICPDMKLTTLNDVLLSLEGLDAGEAFEIVMEEKLMDAARVSIQRMIELGE</sequence>
<dbReference type="SUPFAM" id="SSF142754">
    <property type="entry name" value="NadA-like"/>
    <property type="match status" value="1"/>
</dbReference>
<dbReference type="GO" id="GO:0005829">
    <property type="term" value="C:cytosol"/>
    <property type="evidence" value="ECO:0007669"/>
    <property type="project" value="TreeGrafter"/>
</dbReference>
<protein>
    <recommendedName>
        <fullName evidence="3 10">Quinolinate synthase</fullName>
        <ecNumber evidence="3 10">2.5.1.72</ecNumber>
    </recommendedName>
</protein>
<evidence type="ECO:0000256" key="5">
    <source>
        <dbReference type="ARBA" id="ARBA00022642"/>
    </source>
</evidence>
<keyword evidence="9" id="KW-0411">Iron-sulfur</keyword>
<reference evidence="11" key="1">
    <citation type="submission" date="2020-10" db="EMBL/GenBank/DDBJ databases">
        <authorList>
            <person name="Gilroy R."/>
        </authorList>
    </citation>
    <scope>NUCLEOTIDE SEQUENCE</scope>
    <source>
        <strain evidence="11">4509</strain>
    </source>
</reference>
<evidence type="ECO:0000256" key="10">
    <source>
        <dbReference type="NCBIfam" id="TIGR00550"/>
    </source>
</evidence>
<dbReference type="Proteomes" id="UP000824082">
    <property type="component" value="Unassembled WGS sequence"/>
</dbReference>
<dbReference type="InterPro" id="IPR036094">
    <property type="entry name" value="NadA_sf"/>
</dbReference>
<keyword evidence="8" id="KW-0408">Iron</keyword>
<gene>
    <name evidence="11" type="primary">nadA</name>
    <name evidence="11" type="ORF">IAD19_08020</name>
</gene>
<comment type="caution">
    <text evidence="11">The sequence shown here is derived from an EMBL/GenBank/DDBJ whole genome shotgun (WGS) entry which is preliminary data.</text>
</comment>
<evidence type="ECO:0000256" key="9">
    <source>
        <dbReference type="ARBA" id="ARBA00023014"/>
    </source>
</evidence>
<dbReference type="AlphaFoldDB" id="A0A9D1ISU2"/>
<evidence type="ECO:0000256" key="2">
    <source>
        <dbReference type="ARBA" id="ARBA00005065"/>
    </source>
</evidence>
<organism evidence="11 12">
    <name type="scientific">Candidatus Egerieicola faecale</name>
    <dbReference type="NCBI Taxonomy" id="2840774"/>
    <lineage>
        <taxon>Bacteria</taxon>
        <taxon>Bacillati</taxon>
        <taxon>Bacillota</taxon>
        <taxon>Clostridia</taxon>
        <taxon>Eubacteriales</taxon>
        <taxon>Oscillospiraceae</taxon>
        <taxon>Oscillospiraceae incertae sedis</taxon>
        <taxon>Candidatus Egerieicola</taxon>
    </lineage>
</organism>
<dbReference type="EMBL" id="DVMX01000151">
    <property type="protein sequence ID" value="HIU42480.1"/>
    <property type="molecule type" value="Genomic_DNA"/>
</dbReference>
<dbReference type="PANTHER" id="PTHR30573:SF0">
    <property type="entry name" value="QUINOLINATE SYNTHASE, CHLOROPLASTIC"/>
    <property type="match status" value="1"/>
</dbReference>
<proteinExistence type="predicted"/>
<evidence type="ECO:0000313" key="12">
    <source>
        <dbReference type="Proteomes" id="UP000824082"/>
    </source>
</evidence>
<keyword evidence="5" id="KW-0662">Pyridine nucleotide biosynthesis</keyword>
<evidence type="ECO:0000256" key="7">
    <source>
        <dbReference type="ARBA" id="ARBA00022723"/>
    </source>
</evidence>
<evidence type="ECO:0000313" key="11">
    <source>
        <dbReference type="EMBL" id="HIU42480.1"/>
    </source>
</evidence>
<dbReference type="EC" id="2.5.1.72" evidence="3 10"/>